<feature type="signal peptide" evidence="2">
    <location>
        <begin position="1"/>
        <end position="27"/>
    </location>
</feature>
<accession>A0A3B0MI29</accession>
<protein>
    <submittedName>
        <fullName evidence="4">Theileria-specific sub-telomeric protein, SVSP family, putative</fullName>
    </submittedName>
</protein>
<keyword evidence="2" id="KW-0732">Signal</keyword>
<dbReference type="EMBL" id="UIVT01000001">
    <property type="protein sequence ID" value="SVP88184.1"/>
    <property type="molecule type" value="Genomic_DNA"/>
</dbReference>
<feature type="compositionally biased region" description="Low complexity" evidence="1">
    <location>
        <begin position="76"/>
        <end position="87"/>
    </location>
</feature>
<feature type="compositionally biased region" description="Low complexity" evidence="1">
    <location>
        <begin position="131"/>
        <end position="149"/>
    </location>
</feature>
<dbReference type="InterPro" id="IPR011695">
    <property type="entry name" value="Tash_PEST_motif"/>
</dbReference>
<dbReference type="VEuPathDB" id="PiroplasmaDB:TA05580"/>
<sequence>MIKYHRMSKYFSYQYILILILIGYVNCSDDLNDERVKTDDCNKDETNFNQTGHTLVSRNIIERGLGHIVYDSYGSESVTTTQPTEQSSESDIDQDIDEPVQPETIPVEVGSDEEEDGDDEEEDQEDEDNFQVTETTEITEGVTGTQTVGPSTDTEDDYKEEKPTEIDVGYEIIHPELSTTIFMGFDDKRKFIIMDSRHFYITTDNTTDIKIEFGAKLYEIKQDNKLVWKGKKYKSRPQCVIYKKLTNVFLIIFPNSFFSCKYVNGNWEKRINIIPEIVLYYVNYLGKHEEIDGSNIRTEYTQYGTVRKYIKYPTMCTMIEVGHQKLWEKKYIEKYPREVHCYGNEKIVIVFVTWKYIYLNHDGIWKFEKSIKTK</sequence>
<dbReference type="Pfam" id="PF07708">
    <property type="entry name" value="Tash_PEST"/>
    <property type="match status" value="1"/>
</dbReference>
<evidence type="ECO:0000313" key="3">
    <source>
        <dbReference type="EMBL" id="SVP88184.1"/>
    </source>
</evidence>
<dbReference type="Pfam" id="PF04385">
    <property type="entry name" value="FAINT"/>
    <property type="match status" value="1"/>
</dbReference>
<feature type="region of interest" description="Disordered" evidence="1">
    <location>
        <begin position="76"/>
        <end position="160"/>
    </location>
</feature>
<name>A0A3B0MI29_THEAN</name>
<organism evidence="4">
    <name type="scientific">Theileria annulata</name>
    <dbReference type="NCBI Taxonomy" id="5874"/>
    <lineage>
        <taxon>Eukaryota</taxon>
        <taxon>Sar</taxon>
        <taxon>Alveolata</taxon>
        <taxon>Apicomplexa</taxon>
        <taxon>Aconoidasida</taxon>
        <taxon>Piroplasmida</taxon>
        <taxon>Theileriidae</taxon>
        <taxon>Theileria</taxon>
    </lineage>
</organism>
<evidence type="ECO:0000256" key="1">
    <source>
        <dbReference type="SAM" id="MobiDB-lite"/>
    </source>
</evidence>
<feature type="compositionally biased region" description="Acidic residues" evidence="1">
    <location>
        <begin position="110"/>
        <end position="129"/>
    </location>
</feature>
<reference evidence="4" key="1">
    <citation type="submission" date="2018-07" db="EMBL/GenBank/DDBJ databases">
        <authorList>
            <person name="Quirk P.G."/>
            <person name="Krulwich T.A."/>
        </authorList>
    </citation>
    <scope>NUCLEOTIDE SEQUENCE</scope>
    <source>
        <strain evidence="4">Anand</strain>
    </source>
</reference>
<proteinExistence type="predicted"/>
<dbReference type="AlphaFoldDB" id="A0A3B0MI29"/>
<feature type="chain" id="PRO_5036075973" evidence="2">
    <location>
        <begin position="28"/>
        <end position="374"/>
    </location>
</feature>
<dbReference type="EMBL" id="UIVS01000001">
    <property type="protein sequence ID" value="SVP89365.1"/>
    <property type="molecule type" value="Genomic_DNA"/>
</dbReference>
<gene>
    <name evidence="3" type="ORF">TAT_000005400</name>
    <name evidence="4" type="ORF">TAV_000005400</name>
</gene>
<feature type="compositionally biased region" description="Acidic residues" evidence="1">
    <location>
        <begin position="88"/>
        <end position="100"/>
    </location>
</feature>
<evidence type="ECO:0000313" key="4">
    <source>
        <dbReference type="EMBL" id="SVP89365.1"/>
    </source>
</evidence>
<evidence type="ECO:0000256" key="2">
    <source>
        <dbReference type="SAM" id="SignalP"/>
    </source>
</evidence>
<dbReference type="InterPro" id="IPR007480">
    <property type="entry name" value="DUF529"/>
</dbReference>